<evidence type="ECO:0000313" key="2">
    <source>
        <dbReference type="EMBL" id="KAK4542310.1"/>
    </source>
</evidence>
<organism evidence="2 3">
    <name type="scientific">Oleoguttula mirabilis</name>
    <dbReference type="NCBI Taxonomy" id="1507867"/>
    <lineage>
        <taxon>Eukaryota</taxon>
        <taxon>Fungi</taxon>
        <taxon>Dikarya</taxon>
        <taxon>Ascomycota</taxon>
        <taxon>Pezizomycotina</taxon>
        <taxon>Dothideomycetes</taxon>
        <taxon>Dothideomycetidae</taxon>
        <taxon>Mycosphaerellales</taxon>
        <taxon>Teratosphaeriaceae</taxon>
        <taxon>Oleoguttula</taxon>
    </lineage>
</organism>
<dbReference type="InterPro" id="IPR011333">
    <property type="entry name" value="SKP1/BTB/POZ_sf"/>
</dbReference>
<dbReference type="Proteomes" id="UP001324427">
    <property type="component" value="Unassembled WGS sequence"/>
</dbReference>
<name>A0AAV9JAY6_9PEZI</name>
<dbReference type="AlphaFoldDB" id="A0AAV9JAY6"/>
<dbReference type="PANTHER" id="PTHR47843">
    <property type="entry name" value="BTB DOMAIN-CONTAINING PROTEIN-RELATED"/>
    <property type="match status" value="1"/>
</dbReference>
<proteinExistence type="predicted"/>
<keyword evidence="3" id="KW-1185">Reference proteome</keyword>
<feature type="domain" description="BTB" evidence="1">
    <location>
        <begin position="18"/>
        <end position="87"/>
    </location>
</feature>
<dbReference type="InterPro" id="IPR000210">
    <property type="entry name" value="BTB/POZ_dom"/>
</dbReference>
<dbReference type="SUPFAM" id="SSF54695">
    <property type="entry name" value="POZ domain"/>
    <property type="match status" value="1"/>
</dbReference>
<accession>A0AAV9JAY6</accession>
<dbReference type="PANTHER" id="PTHR47843:SF2">
    <property type="entry name" value="BTB DOMAIN-CONTAINING PROTEIN"/>
    <property type="match status" value="1"/>
</dbReference>
<dbReference type="Pfam" id="PF00651">
    <property type="entry name" value="BTB"/>
    <property type="match status" value="1"/>
</dbReference>
<reference evidence="2 3" key="1">
    <citation type="submission" date="2021-11" db="EMBL/GenBank/DDBJ databases">
        <title>Black yeast isolated from Biological Soil Crust.</title>
        <authorList>
            <person name="Kurbessoian T."/>
        </authorList>
    </citation>
    <scope>NUCLEOTIDE SEQUENCE [LARGE SCALE GENOMIC DNA]</scope>
    <source>
        <strain evidence="2 3">CCFEE 5522</strain>
    </source>
</reference>
<dbReference type="SMART" id="SM00225">
    <property type="entry name" value="BTB"/>
    <property type="match status" value="1"/>
</dbReference>
<sequence length="226" mass="25363">MATDRGHAAKRIKLDFSEEVTVLVGPEEKRYVVHKAIISNHSKFFKAACAANFKEGREKIIRLPEVDIEAFRSYAQWAYSGEVVVASDEEISADAFGVVRGTRLAKLYVLAEFLGDTFLRNTVVDQLRTLHTSCETGPGTAEIIIAFEDVPAESTLRRLVLGWYLDKACVDVVEWMDENCEELPKAFFVDLAIKQFQASLNGIKASKWDQGKCTYHEHNDEVPACV</sequence>
<gene>
    <name evidence="2" type="ORF">LTR36_006963</name>
</gene>
<protein>
    <recommendedName>
        <fullName evidence="1">BTB domain-containing protein</fullName>
    </recommendedName>
</protein>
<dbReference type="PROSITE" id="PS50097">
    <property type="entry name" value="BTB"/>
    <property type="match status" value="1"/>
</dbReference>
<evidence type="ECO:0000313" key="3">
    <source>
        <dbReference type="Proteomes" id="UP001324427"/>
    </source>
</evidence>
<dbReference type="CDD" id="cd18186">
    <property type="entry name" value="BTB_POZ_ZBTB_KLHL-like"/>
    <property type="match status" value="1"/>
</dbReference>
<dbReference type="EMBL" id="JAVFHQ010000043">
    <property type="protein sequence ID" value="KAK4542310.1"/>
    <property type="molecule type" value="Genomic_DNA"/>
</dbReference>
<comment type="caution">
    <text evidence="2">The sequence shown here is derived from an EMBL/GenBank/DDBJ whole genome shotgun (WGS) entry which is preliminary data.</text>
</comment>
<evidence type="ECO:0000259" key="1">
    <source>
        <dbReference type="PROSITE" id="PS50097"/>
    </source>
</evidence>
<dbReference type="Gene3D" id="3.30.710.10">
    <property type="entry name" value="Potassium Channel Kv1.1, Chain A"/>
    <property type="match status" value="1"/>
</dbReference>